<comment type="function">
    <text evidence="8">Catalyzes the complex heterocyclic radical-mediated conversion of 6-carboxy-5,6,7,8-tetrahydropterin (CPH4) to 7-carboxy-7-deazaguanine (CDG), a step common to the biosynthetic pathways of all 7-deazapurine-containing compounds.</text>
</comment>
<dbReference type="InterPro" id="IPR013785">
    <property type="entry name" value="Aldolase_TIM"/>
</dbReference>
<evidence type="ECO:0000256" key="3">
    <source>
        <dbReference type="ARBA" id="ARBA00022723"/>
    </source>
</evidence>
<feature type="binding site" evidence="8">
    <location>
        <position position="32"/>
    </location>
    <ligand>
        <name>[4Fe-4S] cluster</name>
        <dbReference type="ChEBI" id="CHEBI:49883"/>
        <note>4Fe-4S-S-AdoMet</note>
    </ligand>
</feature>
<dbReference type="GO" id="GO:0000287">
    <property type="term" value="F:magnesium ion binding"/>
    <property type="evidence" value="ECO:0007669"/>
    <property type="project" value="UniProtKB-UniRule"/>
</dbReference>
<dbReference type="PANTHER" id="PTHR42836:SF1">
    <property type="entry name" value="7-CARBOXY-7-DEAZAGUANINE SYNTHASE"/>
    <property type="match status" value="1"/>
</dbReference>
<feature type="binding site" evidence="8">
    <location>
        <position position="41"/>
    </location>
    <ligand>
        <name>Mg(2+)</name>
        <dbReference type="ChEBI" id="CHEBI:18420"/>
    </ligand>
</feature>
<dbReference type="EC" id="4.3.99.3" evidence="8"/>
<name>A0RYT4_CENSY</name>
<comment type="caution">
    <text evidence="8">Lacks conserved residue(s) required for the propagation of feature annotation.</text>
</comment>
<comment type="pathway">
    <text evidence="8">Purine metabolism; 7-cyano-7-deazaguanine biosynthesis.</text>
</comment>
<dbReference type="SFLD" id="SFLDS00029">
    <property type="entry name" value="Radical_SAM"/>
    <property type="match status" value="1"/>
</dbReference>
<proteinExistence type="inferred from homology"/>
<keyword evidence="3 8" id="KW-0479">Metal-binding</keyword>
<dbReference type="InterPro" id="IPR058240">
    <property type="entry name" value="rSAM_sf"/>
</dbReference>
<feature type="binding site" evidence="8">
    <location>
        <position position="39"/>
    </location>
    <ligand>
        <name>[4Fe-4S] cluster</name>
        <dbReference type="ChEBI" id="CHEBI:49883"/>
        <note>4Fe-4S-S-AdoMet</note>
    </ligand>
</feature>
<evidence type="ECO:0000313" key="10">
    <source>
        <dbReference type="EMBL" id="ABK78501.1"/>
    </source>
</evidence>
<evidence type="ECO:0000256" key="8">
    <source>
        <dbReference type="HAMAP-Rule" id="MF_00917"/>
    </source>
</evidence>
<evidence type="ECO:0000256" key="5">
    <source>
        <dbReference type="ARBA" id="ARBA00023004"/>
    </source>
</evidence>
<comment type="cofactor">
    <cofactor evidence="8">
        <name>Mg(2+)</name>
        <dbReference type="ChEBI" id="CHEBI:18420"/>
    </cofactor>
</comment>
<keyword evidence="11" id="KW-1185">Reference proteome</keyword>
<sequence>MLNVRLYEIFTSIEGEGVLFGTKTLFVRLAGCPFGCYYCDTEEALPADSGEEHTMEEACRMIDDAIQPNTYKVNFTGGEPLVQHEAVAGMARHVQSSGVPTYLESSCYDADRFRTVIPHIDIVKVEFKTADSAFVEEGQHPRIVRSATECLRAAVDLGRETYIKVVAGEGTKPGPFAELVGGIFSEVSNDDISGFVIQPVTGPGAPTLDALLELHDIVRPYSNKVRVIPQLHKAIGAP</sequence>
<feature type="binding site" evidence="8">
    <location>
        <position position="78"/>
    </location>
    <ligand>
        <name>S-adenosyl-L-methionine</name>
        <dbReference type="ChEBI" id="CHEBI:59789"/>
    </ligand>
</feature>
<dbReference type="PATRIC" id="fig|414004.10.peg.1727"/>
<dbReference type="InterPro" id="IPR024924">
    <property type="entry name" value="7-CO-7-deazaguanine_synth-like"/>
</dbReference>
<dbReference type="AlphaFoldDB" id="A0RYT4"/>
<feature type="binding site" evidence="8">
    <location>
        <position position="76"/>
    </location>
    <ligand>
        <name>substrate</name>
    </ligand>
</feature>
<evidence type="ECO:0000256" key="7">
    <source>
        <dbReference type="ARBA" id="ARBA00023239"/>
    </source>
</evidence>
<dbReference type="STRING" id="414004.CENSYa_1892"/>
<feature type="binding site" evidence="8">
    <location>
        <position position="28"/>
    </location>
    <ligand>
        <name>substrate</name>
    </ligand>
</feature>
<keyword evidence="6 8" id="KW-0411">Iron-sulfur</keyword>
<comment type="similarity">
    <text evidence="8">Belongs to the radical SAM superfamily. 7-carboxy-7-deazaguanine synthase family.</text>
</comment>
<dbReference type="GO" id="GO:1904047">
    <property type="term" value="F:S-adenosyl-L-methionine binding"/>
    <property type="evidence" value="ECO:0007669"/>
    <property type="project" value="UniProtKB-UniRule"/>
</dbReference>
<gene>
    <name evidence="8" type="primary">queE</name>
    <name evidence="10" type="ordered locus">CENSYa_1892</name>
</gene>
<feature type="domain" description="Radical SAM core" evidence="9">
    <location>
        <begin position="19"/>
        <end position="238"/>
    </location>
</feature>
<dbReference type="HOGENOM" id="CLU_066739_1_0_2"/>
<dbReference type="Pfam" id="PF13353">
    <property type="entry name" value="Fer4_12"/>
    <property type="match status" value="1"/>
</dbReference>
<evidence type="ECO:0000259" key="9">
    <source>
        <dbReference type="PROSITE" id="PS51918"/>
    </source>
</evidence>
<dbReference type="InterPro" id="IPR007197">
    <property type="entry name" value="rSAM"/>
</dbReference>
<feature type="binding site" evidence="8">
    <location>
        <position position="36"/>
    </location>
    <ligand>
        <name>[4Fe-4S] cluster</name>
        <dbReference type="ChEBI" id="CHEBI:49883"/>
        <note>4Fe-4S-S-AdoMet</note>
    </ligand>
</feature>
<evidence type="ECO:0000256" key="1">
    <source>
        <dbReference type="ARBA" id="ARBA00022485"/>
    </source>
</evidence>
<dbReference type="HAMAP" id="MF_00917">
    <property type="entry name" value="QueE"/>
    <property type="match status" value="1"/>
</dbReference>
<dbReference type="Proteomes" id="UP000000758">
    <property type="component" value="Chromosome"/>
</dbReference>
<feature type="binding site" evidence="8">
    <location>
        <position position="238"/>
    </location>
    <ligand>
        <name>substrate</name>
    </ligand>
</feature>
<dbReference type="SUPFAM" id="SSF102114">
    <property type="entry name" value="Radical SAM enzymes"/>
    <property type="match status" value="1"/>
</dbReference>
<dbReference type="PROSITE" id="PS51918">
    <property type="entry name" value="RADICAL_SAM"/>
    <property type="match status" value="1"/>
</dbReference>
<dbReference type="GO" id="GO:0016840">
    <property type="term" value="F:carbon-nitrogen lyase activity"/>
    <property type="evidence" value="ECO:0007669"/>
    <property type="project" value="UniProtKB-UniRule"/>
</dbReference>
<dbReference type="GO" id="GO:0051539">
    <property type="term" value="F:4 iron, 4 sulfur cluster binding"/>
    <property type="evidence" value="ECO:0007669"/>
    <property type="project" value="UniProtKB-UniRule"/>
</dbReference>
<dbReference type="UniPathway" id="UPA00391"/>
<keyword evidence="7 8" id="KW-0456">Lyase</keyword>
<reference evidence="10 11" key="1">
    <citation type="journal article" date="2006" name="Proc. Natl. Acad. Sci. U.S.A.">
        <title>Genomic analysis of the uncultivated marine crenarchaeote Cenarchaeum symbiosum.</title>
        <authorList>
            <person name="Hallam S.J."/>
            <person name="Konstantinidis K.T."/>
            <person name="Putnam N."/>
            <person name="Schleper C."/>
            <person name="Watanabe Y."/>
            <person name="Sugahara J."/>
            <person name="Preston C."/>
            <person name="de la Torre J."/>
            <person name="Richardson P.M."/>
            <person name="DeLong E.F."/>
        </authorList>
    </citation>
    <scope>NUCLEOTIDE SEQUENCE [LARGE SCALE GENOMIC DNA]</scope>
    <source>
        <strain evidence="11">A</strain>
    </source>
</reference>
<evidence type="ECO:0000313" key="11">
    <source>
        <dbReference type="Proteomes" id="UP000000758"/>
    </source>
</evidence>
<feature type="binding site" evidence="8">
    <location>
        <begin position="13"/>
        <end position="15"/>
    </location>
    <ligand>
        <name>substrate</name>
    </ligand>
</feature>
<evidence type="ECO:0000256" key="4">
    <source>
        <dbReference type="ARBA" id="ARBA00022842"/>
    </source>
</evidence>
<dbReference type="PANTHER" id="PTHR42836">
    <property type="entry name" value="7-CARBOXY-7-DEAZAGUANINE SYNTHASE"/>
    <property type="match status" value="1"/>
</dbReference>
<dbReference type="Gene3D" id="3.20.20.70">
    <property type="entry name" value="Aldolase class I"/>
    <property type="match status" value="1"/>
</dbReference>
<organism evidence="10 11">
    <name type="scientific">Cenarchaeum symbiosum (strain A)</name>
    <dbReference type="NCBI Taxonomy" id="414004"/>
    <lineage>
        <taxon>Archaea</taxon>
        <taxon>Nitrososphaerota</taxon>
        <taxon>Candidatus Cenarchaeales</taxon>
        <taxon>Candidatus Cenarchaeaceae</taxon>
        <taxon>Candidatus Cenarchaeum</taxon>
    </lineage>
</organism>
<dbReference type="EnsemblBacteria" id="ABK78501">
    <property type="protein sequence ID" value="ABK78501"/>
    <property type="gene ID" value="CENSYa_1892"/>
</dbReference>
<evidence type="ECO:0000256" key="2">
    <source>
        <dbReference type="ARBA" id="ARBA00022691"/>
    </source>
</evidence>
<comment type="cofactor">
    <cofactor evidence="8">
        <name>[4Fe-4S] cluster</name>
        <dbReference type="ChEBI" id="CHEBI:49883"/>
    </cofactor>
    <text evidence="8">Binds 1 [4Fe-4S] cluster. The cluster is coordinated with 3 cysteines and an exchangeable S-adenosyl-L-methionine.</text>
</comment>
<evidence type="ECO:0000256" key="6">
    <source>
        <dbReference type="ARBA" id="ARBA00023014"/>
    </source>
</evidence>
<comment type="cofactor">
    <cofactor evidence="8">
        <name>S-adenosyl-L-methionine</name>
        <dbReference type="ChEBI" id="CHEBI:59789"/>
    </cofactor>
    <text evidence="8">Binds 1 S-adenosyl-L-methionine per subunit.</text>
</comment>
<keyword evidence="2 8" id="KW-0949">S-adenosyl-L-methionine</keyword>
<keyword evidence="4 8" id="KW-0460">Magnesium</keyword>
<keyword evidence="1 8" id="KW-0004">4Fe-4S</keyword>
<dbReference type="EMBL" id="DP000238">
    <property type="protein sequence ID" value="ABK78501.1"/>
    <property type="molecule type" value="Genomic_DNA"/>
</dbReference>
<comment type="catalytic activity">
    <reaction evidence="8">
        <text>6-carboxy-5,6,7,8-tetrahydropterin + H(+) = 7-carboxy-7-carbaguanine + NH4(+)</text>
        <dbReference type="Rhea" id="RHEA:27974"/>
        <dbReference type="ChEBI" id="CHEBI:15378"/>
        <dbReference type="ChEBI" id="CHEBI:28938"/>
        <dbReference type="ChEBI" id="CHEBI:61032"/>
        <dbReference type="ChEBI" id="CHEBI:61036"/>
        <dbReference type="EC" id="4.3.99.3"/>
    </reaction>
</comment>
<comment type="subunit">
    <text evidence="8">Homodimer.</text>
</comment>
<protein>
    <recommendedName>
        <fullName evidence="8">7-carboxy-7-deazaguanine synthase</fullName>
        <shortName evidence="8">CDG synthase</shortName>
        <ecNumber evidence="8">4.3.99.3</ecNumber>
    </recommendedName>
    <alternativeName>
        <fullName evidence="8">Archaeosine biosynthesis protein QueE</fullName>
    </alternativeName>
</protein>
<accession>A0RYT4</accession>
<dbReference type="KEGG" id="csy:CENSYa_1892"/>
<feature type="binding site" evidence="8">
    <location>
        <begin position="38"/>
        <end position="40"/>
    </location>
    <ligand>
        <name>S-adenosyl-L-methionine</name>
        <dbReference type="ChEBI" id="CHEBI:59789"/>
    </ligand>
</feature>
<keyword evidence="5 8" id="KW-0408">Iron</keyword>